<dbReference type="InterPro" id="IPR013324">
    <property type="entry name" value="RNA_pol_sigma_r3/r4-like"/>
</dbReference>
<protein>
    <submittedName>
        <fullName evidence="8">Sigma-70 family RNA polymerase sigma factor</fullName>
    </submittedName>
</protein>
<dbReference type="Proteomes" id="UP001597403">
    <property type="component" value="Unassembled WGS sequence"/>
</dbReference>
<dbReference type="InterPro" id="IPR013325">
    <property type="entry name" value="RNA_pol_sigma_r2"/>
</dbReference>
<dbReference type="PANTHER" id="PTHR43133">
    <property type="entry name" value="RNA POLYMERASE ECF-TYPE SIGMA FACTO"/>
    <property type="match status" value="1"/>
</dbReference>
<feature type="domain" description="RNA polymerase sigma-70 region 2" evidence="6">
    <location>
        <begin position="24"/>
        <end position="91"/>
    </location>
</feature>
<evidence type="ECO:0000256" key="3">
    <source>
        <dbReference type="ARBA" id="ARBA00023082"/>
    </source>
</evidence>
<evidence type="ECO:0000256" key="4">
    <source>
        <dbReference type="ARBA" id="ARBA00023125"/>
    </source>
</evidence>
<evidence type="ECO:0000313" key="9">
    <source>
        <dbReference type="Proteomes" id="UP001597403"/>
    </source>
</evidence>
<dbReference type="InterPro" id="IPR007630">
    <property type="entry name" value="RNA_pol_sigma70_r4"/>
</dbReference>
<keyword evidence="4" id="KW-0238">DNA-binding</keyword>
<dbReference type="CDD" id="cd06171">
    <property type="entry name" value="Sigma70_r4"/>
    <property type="match status" value="1"/>
</dbReference>
<dbReference type="NCBIfam" id="TIGR02937">
    <property type="entry name" value="sigma70-ECF"/>
    <property type="match status" value="1"/>
</dbReference>
<keyword evidence="3" id="KW-0731">Sigma factor</keyword>
<gene>
    <name evidence="8" type="ORF">ACFSGI_17585</name>
</gene>
<evidence type="ECO:0000313" key="8">
    <source>
        <dbReference type="EMBL" id="MFD1991786.1"/>
    </source>
</evidence>
<evidence type="ECO:0000256" key="1">
    <source>
        <dbReference type="ARBA" id="ARBA00010641"/>
    </source>
</evidence>
<dbReference type="PANTHER" id="PTHR43133:SF60">
    <property type="entry name" value="RNA POLYMERASE SIGMA FACTOR SIGV"/>
    <property type="match status" value="1"/>
</dbReference>
<dbReference type="Pfam" id="PF04542">
    <property type="entry name" value="Sigma70_r2"/>
    <property type="match status" value="1"/>
</dbReference>
<evidence type="ECO:0000259" key="7">
    <source>
        <dbReference type="Pfam" id="PF04545"/>
    </source>
</evidence>
<comment type="caution">
    <text evidence="8">The sequence shown here is derived from an EMBL/GenBank/DDBJ whole genome shotgun (WGS) entry which is preliminary data.</text>
</comment>
<dbReference type="RefSeq" id="WP_204825481.1">
    <property type="nucleotide sequence ID" value="NZ_JBHUGF010000010.1"/>
</dbReference>
<evidence type="ECO:0000259" key="6">
    <source>
        <dbReference type="Pfam" id="PF04542"/>
    </source>
</evidence>
<dbReference type="SUPFAM" id="SSF88659">
    <property type="entry name" value="Sigma3 and sigma4 domains of RNA polymerase sigma factors"/>
    <property type="match status" value="1"/>
</dbReference>
<evidence type="ECO:0000256" key="5">
    <source>
        <dbReference type="ARBA" id="ARBA00023163"/>
    </source>
</evidence>
<keyword evidence="2" id="KW-0805">Transcription regulation</keyword>
<dbReference type="Gene3D" id="1.10.1740.10">
    <property type="match status" value="1"/>
</dbReference>
<dbReference type="Gene3D" id="1.10.10.10">
    <property type="entry name" value="Winged helix-like DNA-binding domain superfamily/Winged helix DNA-binding domain"/>
    <property type="match status" value="1"/>
</dbReference>
<evidence type="ECO:0000256" key="2">
    <source>
        <dbReference type="ARBA" id="ARBA00023015"/>
    </source>
</evidence>
<keyword evidence="9" id="KW-1185">Reference proteome</keyword>
<keyword evidence="5" id="KW-0804">Transcription</keyword>
<dbReference type="InterPro" id="IPR036388">
    <property type="entry name" value="WH-like_DNA-bd_sf"/>
</dbReference>
<dbReference type="EMBL" id="JBHUGF010000010">
    <property type="protein sequence ID" value="MFD1991786.1"/>
    <property type="molecule type" value="Genomic_DNA"/>
</dbReference>
<dbReference type="SUPFAM" id="SSF88946">
    <property type="entry name" value="Sigma2 domain of RNA polymerase sigma factors"/>
    <property type="match status" value="1"/>
</dbReference>
<feature type="domain" description="RNA polymerase sigma-70 region 4" evidence="7">
    <location>
        <begin position="131"/>
        <end position="178"/>
    </location>
</feature>
<dbReference type="InterPro" id="IPR039425">
    <property type="entry name" value="RNA_pol_sigma-70-like"/>
</dbReference>
<dbReference type="InterPro" id="IPR014284">
    <property type="entry name" value="RNA_pol_sigma-70_dom"/>
</dbReference>
<accession>A0ABW4UX55</accession>
<proteinExistence type="inferred from homology"/>
<dbReference type="Pfam" id="PF04545">
    <property type="entry name" value="Sigma70_r4"/>
    <property type="match status" value="1"/>
</dbReference>
<comment type="similarity">
    <text evidence="1">Belongs to the sigma-70 factor family. ECF subfamily.</text>
</comment>
<reference evidence="9" key="1">
    <citation type="journal article" date="2019" name="Int. J. Syst. Evol. Microbiol.">
        <title>The Global Catalogue of Microorganisms (GCM) 10K type strain sequencing project: providing services to taxonomists for standard genome sequencing and annotation.</title>
        <authorList>
            <consortium name="The Broad Institute Genomics Platform"/>
            <consortium name="The Broad Institute Genome Sequencing Center for Infectious Disease"/>
            <person name="Wu L."/>
            <person name="Ma J."/>
        </authorList>
    </citation>
    <scope>NUCLEOTIDE SEQUENCE [LARGE SCALE GENOMIC DNA]</scope>
    <source>
        <strain evidence="9">CGMCC 1.15067</strain>
    </source>
</reference>
<organism evidence="8 9">
    <name type="scientific">Paenibacillus nicotianae</name>
    <dbReference type="NCBI Taxonomy" id="1526551"/>
    <lineage>
        <taxon>Bacteria</taxon>
        <taxon>Bacillati</taxon>
        <taxon>Bacillota</taxon>
        <taxon>Bacilli</taxon>
        <taxon>Bacillales</taxon>
        <taxon>Paenibacillaceae</taxon>
        <taxon>Paenibacillus</taxon>
    </lineage>
</organism>
<dbReference type="InterPro" id="IPR007627">
    <property type="entry name" value="RNA_pol_sigma70_r2"/>
</dbReference>
<dbReference type="NCBIfam" id="NF009195">
    <property type="entry name" value="PRK12543.1"/>
    <property type="match status" value="1"/>
</dbReference>
<name>A0ABW4UX55_9BACL</name>
<sequence length="198" mass="23625">MSEEELQSCLQQVQQGDKEAFAKMYSQYKDHIYRMVTFLVNDRNDTNDVVSEVYIALFRSLAKYDVQKPFTAWLNGLIVFQTRNWNRTLWRKFRLQTKTKDEAVHSTYLADSADITLLQHEQQYEMLQIVQKLPFQLKSVVLLRYYQEYSFQQIADVLEIPLGTAKSRHHKAIQQLRKYIDVLSLPHSPLLRKENRYE</sequence>